<dbReference type="EMBL" id="JADFTS010000004">
    <property type="protein sequence ID" value="KAF9610871.1"/>
    <property type="molecule type" value="Genomic_DNA"/>
</dbReference>
<organism evidence="1 2">
    <name type="scientific">Coptis chinensis</name>
    <dbReference type="NCBI Taxonomy" id="261450"/>
    <lineage>
        <taxon>Eukaryota</taxon>
        <taxon>Viridiplantae</taxon>
        <taxon>Streptophyta</taxon>
        <taxon>Embryophyta</taxon>
        <taxon>Tracheophyta</taxon>
        <taxon>Spermatophyta</taxon>
        <taxon>Magnoliopsida</taxon>
        <taxon>Ranunculales</taxon>
        <taxon>Ranunculaceae</taxon>
        <taxon>Coptidoideae</taxon>
        <taxon>Coptis</taxon>
    </lineage>
</organism>
<evidence type="ECO:0000313" key="1">
    <source>
        <dbReference type="EMBL" id="KAF9610871.1"/>
    </source>
</evidence>
<protein>
    <submittedName>
        <fullName evidence="1">Uncharacterized protein</fullName>
    </submittedName>
</protein>
<name>A0A835M4X5_9MAGN</name>
<comment type="caution">
    <text evidence="1">The sequence shown here is derived from an EMBL/GenBank/DDBJ whole genome shotgun (WGS) entry which is preliminary data.</text>
</comment>
<gene>
    <name evidence="1" type="ORF">IFM89_025333</name>
</gene>
<dbReference type="Proteomes" id="UP000631114">
    <property type="component" value="Unassembled WGS sequence"/>
</dbReference>
<dbReference type="Gene3D" id="2.40.70.10">
    <property type="entry name" value="Acid Proteases"/>
    <property type="match status" value="1"/>
</dbReference>
<accession>A0A835M4X5</accession>
<keyword evidence="2" id="KW-1185">Reference proteome</keyword>
<evidence type="ECO:0000313" key="2">
    <source>
        <dbReference type="Proteomes" id="UP000631114"/>
    </source>
</evidence>
<reference evidence="1 2" key="1">
    <citation type="submission" date="2020-10" db="EMBL/GenBank/DDBJ databases">
        <title>The Coptis chinensis genome and diversification of protoberbering-type alkaloids.</title>
        <authorList>
            <person name="Wang B."/>
            <person name="Shu S."/>
            <person name="Song C."/>
            <person name="Liu Y."/>
        </authorList>
    </citation>
    <scope>NUCLEOTIDE SEQUENCE [LARGE SCALE GENOMIC DNA]</scope>
    <source>
        <strain evidence="1">HL-2020</strain>
        <tissue evidence="1">Leaf</tissue>
    </source>
</reference>
<proteinExistence type="predicted"/>
<dbReference type="SUPFAM" id="SSF50630">
    <property type="entry name" value="Acid proteases"/>
    <property type="match status" value="1"/>
</dbReference>
<dbReference type="OrthoDB" id="2747330at2759"/>
<dbReference type="InterPro" id="IPR021109">
    <property type="entry name" value="Peptidase_aspartic_dom_sf"/>
</dbReference>
<dbReference type="AlphaFoldDB" id="A0A835M4X5"/>
<sequence>MESHLKAVDDETLPSLWKGKKPFKSLQDVKKYFGRRDGSVCLGILNGSEVGLEDLNIIGDIWLQDLLVIYDNEKRTRSVGCQRLHRASQVRISPCSDFLPFMWLKKDNLIIKSFFCLLNKVDRDDDEPLFQSAYA</sequence>